<protein>
    <submittedName>
        <fullName evidence="1">Aromatase/cyclase</fullName>
    </submittedName>
</protein>
<dbReference type="InterPro" id="IPR019587">
    <property type="entry name" value="Polyketide_cyclase/dehydratase"/>
</dbReference>
<sequence>MATTHHAVHEITVAASASRVYDLVADVAAWPAVFPPTVHVEVVERAGQDERIRIWATANGEVKNWTSRRTLDPEALCVHFRQEVSQHPVAAMGGTWVIRPVTDGLTAITLEHDYQAVSDTHLGWIEEAVDRNSQAELSALKNRAEHARSEDLTLSFEDTLEVAGKARDLYAFVDEAEHWPDRLPHVARVELTEPAPGVQRLAMDTLAPDGSTHTTESIRLTFPTGRIVYKQLGLPKLLTVHTGEWRFAETGTGSRITSQHTVVLDPDAIVPVLGPAAGITDAREYVRDALSHNSATTMRHAKDHAERNAR</sequence>
<dbReference type="RefSeq" id="WP_379517394.1">
    <property type="nucleotide sequence ID" value="NZ_JBHSPA010000031.1"/>
</dbReference>
<dbReference type="Pfam" id="PF10604">
    <property type="entry name" value="Polyketide_cyc2"/>
    <property type="match status" value="2"/>
</dbReference>
<accession>A0ABW1CS71</accession>
<dbReference type="CDD" id="cd08861">
    <property type="entry name" value="OtcD1_ARO-CYC_like"/>
    <property type="match status" value="2"/>
</dbReference>
<dbReference type="InterPro" id="IPR023393">
    <property type="entry name" value="START-like_dom_sf"/>
</dbReference>
<keyword evidence="2" id="KW-1185">Reference proteome</keyword>
<dbReference type="Gene3D" id="3.30.530.20">
    <property type="match status" value="2"/>
</dbReference>
<proteinExistence type="predicted"/>
<dbReference type="SUPFAM" id="SSF55961">
    <property type="entry name" value="Bet v1-like"/>
    <property type="match status" value="2"/>
</dbReference>
<evidence type="ECO:0000313" key="2">
    <source>
        <dbReference type="Proteomes" id="UP001596058"/>
    </source>
</evidence>
<reference evidence="2" key="1">
    <citation type="journal article" date="2019" name="Int. J. Syst. Evol. Microbiol.">
        <title>The Global Catalogue of Microorganisms (GCM) 10K type strain sequencing project: providing services to taxonomists for standard genome sequencing and annotation.</title>
        <authorList>
            <consortium name="The Broad Institute Genomics Platform"/>
            <consortium name="The Broad Institute Genome Sequencing Center for Infectious Disease"/>
            <person name="Wu L."/>
            <person name="Ma J."/>
        </authorList>
    </citation>
    <scope>NUCLEOTIDE SEQUENCE [LARGE SCALE GENOMIC DNA]</scope>
    <source>
        <strain evidence="2">CCUG 53903</strain>
    </source>
</reference>
<gene>
    <name evidence="1" type="ORF">ACFPZ3_28870</name>
</gene>
<dbReference type="EMBL" id="JBHSPA010000031">
    <property type="protein sequence ID" value="MFC5827894.1"/>
    <property type="molecule type" value="Genomic_DNA"/>
</dbReference>
<organism evidence="1 2">
    <name type="scientific">Nonomuraea insulae</name>
    <dbReference type="NCBI Taxonomy" id="1616787"/>
    <lineage>
        <taxon>Bacteria</taxon>
        <taxon>Bacillati</taxon>
        <taxon>Actinomycetota</taxon>
        <taxon>Actinomycetes</taxon>
        <taxon>Streptosporangiales</taxon>
        <taxon>Streptosporangiaceae</taxon>
        <taxon>Nonomuraea</taxon>
    </lineage>
</organism>
<comment type="caution">
    <text evidence="1">The sequence shown here is derived from an EMBL/GenBank/DDBJ whole genome shotgun (WGS) entry which is preliminary data.</text>
</comment>
<dbReference type="Proteomes" id="UP001596058">
    <property type="component" value="Unassembled WGS sequence"/>
</dbReference>
<evidence type="ECO:0000313" key="1">
    <source>
        <dbReference type="EMBL" id="MFC5827894.1"/>
    </source>
</evidence>
<name>A0ABW1CS71_9ACTN</name>